<keyword evidence="3" id="KW-0472">Membrane</keyword>
<accession>F0STE9</accession>
<evidence type="ECO:0000313" key="5">
    <source>
        <dbReference type="Proteomes" id="UP000006860"/>
    </source>
</evidence>
<evidence type="ECO:0000256" key="1">
    <source>
        <dbReference type="SAM" id="Coils"/>
    </source>
</evidence>
<dbReference type="Proteomes" id="UP000006860">
    <property type="component" value="Chromosome"/>
</dbReference>
<dbReference type="KEGG" id="pbs:Plabr_2812"/>
<dbReference type="OrthoDB" id="230112at2"/>
<keyword evidence="1" id="KW-0175">Coiled coil</keyword>
<dbReference type="HOGENOM" id="CLU_539520_0_0_0"/>
<feature type="coiled-coil region" evidence="1">
    <location>
        <begin position="179"/>
        <end position="238"/>
    </location>
</feature>
<sequence>MAGSAGRVTGAHIWAFVFGILFIVFLAMWYMQFREREELVAAKKEADSTASTANNALRDRIEEIEALISMIGHEFDVDQIGVGELDNQTKVLGAMQDDIQKYGGNVAQETYNATIVALRNELDNTISKTEQLQDELEQQRAQYLALQDQYNTKAAGFQTAANEANSNLQDYVRTYDEMIASKDEEITELRANYAEAVLESEQRAEAFSLQLKAKDDELSKLNFVNTRLREQLDQLQQISFEKPDATITNVDNATKLVWLNIGSRDNLQKQITFSVYDKNNKGVGRSQEDIKAQIEVTRVWEDRAEARILKADLYRPITPGDVVYSPLWESGRTFYFSFVGFIDLDGDGIYDRELLHDIVESSGAEIDNEVGDDGEWLENRGVTSNTKFVVIGEIPDPTKTERDEEKEQYEKIVQKRTELVNEARLQGTRVVSLNDFLAYIGFKPQRRLYVPGLSDKEYTLKAGAQSKKVNEMPADRRSTGRVSDIFNTNRTGQKTSSGRTSGAFSSGSERGN</sequence>
<protein>
    <submittedName>
        <fullName evidence="4">Uncharacterized protein</fullName>
    </submittedName>
</protein>
<dbReference type="Gene3D" id="2.40.10.410">
    <property type="entry name" value="FlgT, C-terminal domain"/>
    <property type="match status" value="1"/>
</dbReference>
<keyword evidence="3" id="KW-0812">Transmembrane</keyword>
<dbReference type="EMBL" id="CP002546">
    <property type="protein sequence ID" value="ADY60411.1"/>
    <property type="molecule type" value="Genomic_DNA"/>
</dbReference>
<feature type="compositionally biased region" description="Basic and acidic residues" evidence="2">
    <location>
        <begin position="468"/>
        <end position="478"/>
    </location>
</feature>
<proteinExistence type="predicted"/>
<name>F0STE9_RUBBR</name>
<dbReference type="AlphaFoldDB" id="F0STE9"/>
<feature type="coiled-coil region" evidence="1">
    <location>
        <begin position="115"/>
        <end position="149"/>
    </location>
</feature>
<keyword evidence="5" id="KW-1185">Reference proteome</keyword>
<gene>
    <name evidence="4" type="ordered locus">Plabr_2812</name>
</gene>
<organism evidence="4 5">
    <name type="scientific">Rubinisphaera brasiliensis (strain ATCC 49424 / DSM 5305 / JCM 21570 / IAM 15109 / NBRC 103401 / IFAM 1448)</name>
    <name type="common">Planctomyces brasiliensis</name>
    <dbReference type="NCBI Taxonomy" id="756272"/>
    <lineage>
        <taxon>Bacteria</taxon>
        <taxon>Pseudomonadati</taxon>
        <taxon>Planctomycetota</taxon>
        <taxon>Planctomycetia</taxon>
        <taxon>Planctomycetales</taxon>
        <taxon>Planctomycetaceae</taxon>
        <taxon>Rubinisphaera</taxon>
    </lineage>
</organism>
<evidence type="ECO:0000313" key="4">
    <source>
        <dbReference type="EMBL" id="ADY60411.1"/>
    </source>
</evidence>
<feature type="compositionally biased region" description="Polar residues" evidence="2">
    <location>
        <begin position="485"/>
        <end position="512"/>
    </location>
</feature>
<dbReference type="eggNOG" id="COG1792">
    <property type="taxonomic scope" value="Bacteria"/>
</dbReference>
<feature type="transmembrane region" description="Helical" evidence="3">
    <location>
        <begin position="12"/>
        <end position="31"/>
    </location>
</feature>
<reference evidence="5" key="1">
    <citation type="submission" date="2011-02" db="EMBL/GenBank/DDBJ databases">
        <title>The complete genome of Planctomyces brasiliensis DSM 5305.</title>
        <authorList>
            <person name="Lucas S."/>
            <person name="Copeland A."/>
            <person name="Lapidus A."/>
            <person name="Bruce D."/>
            <person name="Goodwin L."/>
            <person name="Pitluck S."/>
            <person name="Kyrpides N."/>
            <person name="Mavromatis K."/>
            <person name="Pagani I."/>
            <person name="Ivanova N."/>
            <person name="Ovchinnikova G."/>
            <person name="Lu M."/>
            <person name="Detter J.C."/>
            <person name="Han C."/>
            <person name="Land M."/>
            <person name="Hauser L."/>
            <person name="Markowitz V."/>
            <person name="Cheng J.-F."/>
            <person name="Hugenholtz P."/>
            <person name="Woyke T."/>
            <person name="Wu D."/>
            <person name="Tindall B."/>
            <person name="Pomrenke H.G."/>
            <person name="Brambilla E."/>
            <person name="Klenk H.-P."/>
            <person name="Eisen J.A."/>
        </authorList>
    </citation>
    <scope>NUCLEOTIDE SEQUENCE [LARGE SCALE GENOMIC DNA]</scope>
    <source>
        <strain evidence="5">ATCC 49424 / DSM 5305 / JCM 21570 / NBRC 103401 / IFAM 1448</strain>
    </source>
</reference>
<dbReference type="InterPro" id="IPR038165">
    <property type="entry name" value="FlgT_C_sf"/>
</dbReference>
<keyword evidence="3" id="KW-1133">Transmembrane helix</keyword>
<dbReference type="RefSeq" id="WP_013629133.1">
    <property type="nucleotide sequence ID" value="NC_015174.1"/>
</dbReference>
<evidence type="ECO:0000256" key="3">
    <source>
        <dbReference type="SAM" id="Phobius"/>
    </source>
</evidence>
<feature type="region of interest" description="Disordered" evidence="2">
    <location>
        <begin position="465"/>
        <end position="512"/>
    </location>
</feature>
<evidence type="ECO:0000256" key="2">
    <source>
        <dbReference type="SAM" id="MobiDB-lite"/>
    </source>
</evidence>